<dbReference type="Pfam" id="PF05970">
    <property type="entry name" value="PIF1"/>
    <property type="match status" value="1"/>
</dbReference>
<dbReference type="STRING" id="50429.A0A2B4SYB7"/>
<reference evidence="4" key="1">
    <citation type="journal article" date="2017" name="bioRxiv">
        <title>Comparative analysis of the genomes of Stylophora pistillata and Acropora digitifera provides evidence for extensive differences between species of corals.</title>
        <authorList>
            <person name="Voolstra C.R."/>
            <person name="Li Y."/>
            <person name="Liew Y.J."/>
            <person name="Baumgarten S."/>
            <person name="Zoccola D."/>
            <person name="Flot J.-F."/>
            <person name="Tambutte S."/>
            <person name="Allemand D."/>
            <person name="Aranda M."/>
        </authorList>
    </citation>
    <scope>NUCLEOTIDE SEQUENCE [LARGE SCALE GENOMIC DNA]</scope>
</reference>
<dbReference type="PANTHER" id="PTHR47642">
    <property type="entry name" value="ATP-DEPENDENT DNA HELICASE"/>
    <property type="match status" value="1"/>
</dbReference>
<dbReference type="CDD" id="cd18809">
    <property type="entry name" value="SF1_C_RecD"/>
    <property type="match status" value="1"/>
</dbReference>
<proteinExistence type="inferred from homology"/>
<keyword evidence="1" id="KW-0227">DNA damage</keyword>
<keyword evidence="1" id="KW-0547">Nucleotide-binding</keyword>
<dbReference type="Gene3D" id="3.40.50.300">
    <property type="entry name" value="P-loop containing nucleotide triphosphate hydrolases"/>
    <property type="match status" value="2"/>
</dbReference>
<keyword evidence="1" id="KW-0378">Hydrolase</keyword>
<evidence type="ECO:0000259" key="2">
    <source>
        <dbReference type="Pfam" id="PF05970"/>
    </source>
</evidence>
<comment type="caution">
    <text evidence="3">The sequence shown here is derived from an EMBL/GenBank/DDBJ whole genome shotgun (WGS) entry which is preliminary data.</text>
</comment>
<evidence type="ECO:0000256" key="1">
    <source>
        <dbReference type="RuleBase" id="RU363044"/>
    </source>
</evidence>
<keyword evidence="1" id="KW-0067">ATP-binding</keyword>
<dbReference type="GO" id="GO:0005524">
    <property type="term" value="F:ATP binding"/>
    <property type="evidence" value="ECO:0007669"/>
    <property type="project" value="UniProtKB-KW"/>
</dbReference>
<sequence>MVARKDRDVKSTWCLSWTLSSFVIYRAEERASLSAVQQYATFQDILNVYANGWYFAVYESSVDNIINIHQGIDSCTLMPDHSYSKLEDKERQACDDFGKEVCTPRKRQRPETNTDKLIDRKRKLNLNVVNPHLKNYKIAKKAKETESEKLSRQKKQKEYMRAYRRKIKDYETGEEKQARLIKQNVQKWNSRQKKEDNTFDKNKNEPSWHISSRVIDISSFSSDQLLAYHIILNHFNSSNELPLHLLVKGIAGSGKSYVIDAVRNVLKEKCQVLAYTGKASFNVKGVTLHSFLKLPIGSKRLFELKGIALQQLQTNLQNIQYLIIDEYSFVGQSLFGWIDCRCRQATGLADQAFGGLSVILVGDIAQLSPVGDKPLFHSLPKSEKQIQGHLIYKEFKQVVTLSVNHRVDGKTNAHSCFRDLLIRARNGESTLADWQTLLSRTPENVTNIEEFLTSSVRLSYLKAKVAEMNLIKLKNLNQPIATIKARHSGGAQTLSSDEMGGLEPVIYLAKGARVMLTMNMWTEVGLCNGALGTVLDFVYADGQTPPALPICVLVQFDEQYNGPSLTASVPRCVPICPITQISQNIGHTCERQQLPLKLAWAMTIHKSQGLTLKKAWIDLGPSENSPGMTYVALSRVKRLQDLIIEPMTFERRWQAKGLIVTNDHGFIHNLSPIKKSLKSKHQWYEFQLQTSPTKVKRLVGFNLYVHDSLKHFEETKSPVQLKNIIVKDDNECIFNQQSAVHKAGLSDVSFCYTEQPKLESAGESSAAKSVTVSNVKGLHPNQKVNVSGSLTMGKEDLKAVVLRSTGATAHVKEDCVLEDNTGSSMIHIWEPLVHTLTTGKSYCFTNLTVKNFQGSTYLSTSPNTTANLTTQTVQTLTGPDMLKSPEKEVTASEFNLVSKLNIFCSCKVCKKRLNDVESFTCTTLKCENCGTRQRSRDIKLQASAKISITESEGDNSKEMWIQAFTEQLETLLAGSTLSLKDKIDDIEVYLMSLEDICLVYNVQTTNITKILSFKRPEVHSD</sequence>
<evidence type="ECO:0000313" key="4">
    <source>
        <dbReference type="Proteomes" id="UP000225706"/>
    </source>
</evidence>
<keyword evidence="1 3" id="KW-0347">Helicase</keyword>
<gene>
    <name evidence="3" type="primary">Pif1</name>
    <name evidence="3" type="ORF">AWC38_SpisGene1713</name>
</gene>
<dbReference type="InterPro" id="IPR012340">
    <property type="entry name" value="NA-bd_OB-fold"/>
</dbReference>
<dbReference type="GO" id="GO:0006281">
    <property type="term" value="P:DNA repair"/>
    <property type="evidence" value="ECO:0007669"/>
    <property type="project" value="UniProtKB-KW"/>
</dbReference>
<dbReference type="PANTHER" id="PTHR47642:SF6">
    <property type="entry name" value="ATP-DEPENDENT DNA HELICASE"/>
    <property type="match status" value="1"/>
</dbReference>
<dbReference type="Gene3D" id="2.40.50.140">
    <property type="entry name" value="Nucleic acid-binding proteins"/>
    <property type="match status" value="1"/>
</dbReference>
<dbReference type="OrthoDB" id="5969700at2759"/>
<dbReference type="EC" id="5.6.2.3" evidence="1"/>
<evidence type="ECO:0000313" key="3">
    <source>
        <dbReference type="EMBL" id="PFX33365.1"/>
    </source>
</evidence>
<protein>
    <recommendedName>
        <fullName evidence="1">ATP-dependent DNA helicase</fullName>
        <ecNumber evidence="1">5.6.2.3</ecNumber>
    </recommendedName>
</protein>
<dbReference type="InterPro" id="IPR010285">
    <property type="entry name" value="DNA_helicase_pif1-like_DEAD"/>
</dbReference>
<keyword evidence="1" id="KW-0233">DNA recombination</keyword>
<comment type="cofactor">
    <cofactor evidence="1">
        <name>Mg(2+)</name>
        <dbReference type="ChEBI" id="CHEBI:18420"/>
    </cofactor>
</comment>
<keyword evidence="4" id="KW-1185">Reference proteome</keyword>
<name>A0A2B4SYB7_STYPI</name>
<comment type="similarity">
    <text evidence="1">Belongs to the helicase family.</text>
</comment>
<dbReference type="GO" id="GO:0006310">
    <property type="term" value="P:DNA recombination"/>
    <property type="evidence" value="ECO:0007669"/>
    <property type="project" value="UniProtKB-KW"/>
</dbReference>
<dbReference type="InterPro" id="IPR051055">
    <property type="entry name" value="PIF1_helicase"/>
</dbReference>
<dbReference type="Proteomes" id="UP000225706">
    <property type="component" value="Unassembled WGS sequence"/>
</dbReference>
<organism evidence="3 4">
    <name type="scientific">Stylophora pistillata</name>
    <name type="common">Smooth cauliflower coral</name>
    <dbReference type="NCBI Taxonomy" id="50429"/>
    <lineage>
        <taxon>Eukaryota</taxon>
        <taxon>Metazoa</taxon>
        <taxon>Cnidaria</taxon>
        <taxon>Anthozoa</taxon>
        <taxon>Hexacorallia</taxon>
        <taxon>Scleractinia</taxon>
        <taxon>Astrocoeniina</taxon>
        <taxon>Pocilloporidae</taxon>
        <taxon>Stylophora</taxon>
    </lineage>
</organism>
<dbReference type="InterPro" id="IPR027417">
    <property type="entry name" value="P-loop_NTPase"/>
</dbReference>
<dbReference type="GO" id="GO:0016887">
    <property type="term" value="F:ATP hydrolysis activity"/>
    <property type="evidence" value="ECO:0007669"/>
    <property type="project" value="RHEA"/>
</dbReference>
<dbReference type="SUPFAM" id="SSF50249">
    <property type="entry name" value="Nucleic acid-binding proteins"/>
    <property type="match status" value="2"/>
</dbReference>
<keyword evidence="1" id="KW-0234">DNA repair</keyword>
<dbReference type="GO" id="GO:0000723">
    <property type="term" value="P:telomere maintenance"/>
    <property type="evidence" value="ECO:0007669"/>
    <property type="project" value="InterPro"/>
</dbReference>
<feature type="domain" description="DNA helicase Pif1-like DEAD-box helicase" evidence="2">
    <location>
        <begin position="221"/>
        <end position="429"/>
    </location>
</feature>
<dbReference type="AlphaFoldDB" id="A0A2B4SYB7"/>
<dbReference type="GO" id="GO:0043139">
    <property type="term" value="F:5'-3' DNA helicase activity"/>
    <property type="evidence" value="ECO:0007669"/>
    <property type="project" value="UniProtKB-EC"/>
</dbReference>
<accession>A0A2B4SYB7</accession>
<dbReference type="SUPFAM" id="SSF52540">
    <property type="entry name" value="P-loop containing nucleoside triphosphate hydrolases"/>
    <property type="match status" value="2"/>
</dbReference>
<dbReference type="EMBL" id="LSMT01000012">
    <property type="protein sequence ID" value="PFX33365.1"/>
    <property type="molecule type" value="Genomic_DNA"/>
</dbReference>
<comment type="catalytic activity">
    <reaction evidence="1">
        <text>ATP + H2O = ADP + phosphate + H(+)</text>
        <dbReference type="Rhea" id="RHEA:13065"/>
        <dbReference type="ChEBI" id="CHEBI:15377"/>
        <dbReference type="ChEBI" id="CHEBI:15378"/>
        <dbReference type="ChEBI" id="CHEBI:30616"/>
        <dbReference type="ChEBI" id="CHEBI:43474"/>
        <dbReference type="ChEBI" id="CHEBI:456216"/>
        <dbReference type="EC" id="5.6.2.3"/>
    </reaction>
</comment>